<dbReference type="Proteomes" id="UP001499882">
    <property type="component" value="Unassembled WGS sequence"/>
</dbReference>
<keyword evidence="12" id="KW-0963">Cytoplasm</keyword>
<keyword evidence="10 12" id="KW-0560">Oxidoreductase</keyword>
<evidence type="ECO:0000256" key="2">
    <source>
        <dbReference type="ARBA" id="ARBA00001974"/>
    </source>
</evidence>
<evidence type="ECO:0000256" key="3">
    <source>
        <dbReference type="ARBA" id="ARBA00002185"/>
    </source>
</evidence>
<dbReference type="InterPro" id="IPR050464">
    <property type="entry name" value="Zeta_carotene_desat/Oxidored"/>
</dbReference>
<evidence type="ECO:0000313" key="15">
    <source>
        <dbReference type="Proteomes" id="UP001499882"/>
    </source>
</evidence>
<comment type="cofactor">
    <cofactor evidence="2 12">
        <name>FAD</name>
        <dbReference type="ChEBI" id="CHEBI:57692"/>
    </cofactor>
</comment>
<dbReference type="SUPFAM" id="SSF54373">
    <property type="entry name" value="FAD-linked reductases, C-terminal domain"/>
    <property type="match status" value="1"/>
</dbReference>
<evidence type="ECO:0000256" key="10">
    <source>
        <dbReference type="ARBA" id="ARBA00023002"/>
    </source>
</evidence>
<reference evidence="15" key="1">
    <citation type="journal article" date="2019" name="Int. J. Syst. Evol. Microbiol.">
        <title>The Global Catalogue of Microorganisms (GCM) 10K type strain sequencing project: providing services to taxonomists for standard genome sequencing and annotation.</title>
        <authorList>
            <consortium name="The Broad Institute Genomics Platform"/>
            <consortium name="The Broad Institute Genome Sequencing Center for Infectious Disease"/>
            <person name="Wu L."/>
            <person name="Ma J."/>
        </authorList>
    </citation>
    <scope>NUCLEOTIDE SEQUENCE [LARGE SCALE GENOMIC DNA]</scope>
    <source>
        <strain evidence="15">JCM 18532</strain>
    </source>
</reference>
<comment type="function">
    <text evidence="3 12">Involved in coproporphyrin-dependent heme b biosynthesis. Catalyzes the oxidation of coproporphyrinogen III to coproporphyrin III.</text>
</comment>
<feature type="domain" description="Amine oxidase" evidence="13">
    <location>
        <begin position="34"/>
        <end position="469"/>
    </location>
</feature>
<organism evidence="14 15">
    <name type="scientific">Nocardioides endophyticus</name>
    <dbReference type="NCBI Taxonomy" id="1353775"/>
    <lineage>
        <taxon>Bacteria</taxon>
        <taxon>Bacillati</taxon>
        <taxon>Actinomycetota</taxon>
        <taxon>Actinomycetes</taxon>
        <taxon>Propionibacteriales</taxon>
        <taxon>Nocardioidaceae</taxon>
        <taxon>Nocardioides</taxon>
    </lineage>
</organism>
<sequence>MNPRAVAAAPVAAVRAGLWQSEGMGTVVVVGAGVAGLTAARDLVAAGHDVLVLESSARVGGKLLRATVGGVSVDVGAEAMLNRRPEGIQLARSLGLPIVHPTSASSRIWTGGSLRPLPRSLMGVPLDLDQLAASGVLSPEGLERVRREPGLPPEPLVDDVSVGALVDRRFGPEVTDRLVEPLLGGVYAGNARLISARAAVPQLVAYAGRGSVLEQGAAVPVSDAPVFAGIPGGMGQLPTALADGLDVRVDATVRELVRTAAGFSLTIGSTTSPELVTADAVVLATPAAPTARLLGSVAPVAAVELAGIGYASMAVVTFAFDASSVPELAATDSSGFLVPPLERHRIKAATFSFAKWGWVREAGDGLLLLRTSLGRYGEETALQTSDEDLVAWSLADLRDAAGVRAAPVDTHVQRWGGGLPQYAVGHLDRVARIRAAVAAVPGLALCGAAYDGVGIPAVIASAHLAAARIVE</sequence>
<keyword evidence="15" id="KW-1185">Reference proteome</keyword>
<evidence type="ECO:0000256" key="12">
    <source>
        <dbReference type="RuleBase" id="RU364052"/>
    </source>
</evidence>
<evidence type="ECO:0000256" key="6">
    <source>
        <dbReference type="ARBA" id="ARBA00012402"/>
    </source>
</evidence>
<dbReference type="InterPro" id="IPR002937">
    <property type="entry name" value="Amino_oxidase"/>
</dbReference>
<comment type="subcellular location">
    <subcellularLocation>
        <location evidence="12">Cytoplasm</location>
    </subcellularLocation>
</comment>
<comment type="caution">
    <text evidence="14">The sequence shown here is derived from an EMBL/GenBank/DDBJ whole genome shotgun (WGS) entry which is preliminary data.</text>
</comment>
<dbReference type="PANTHER" id="PTHR42923">
    <property type="entry name" value="PROTOPORPHYRINOGEN OXIDASE"/>
    <property type="match status" value="1"/>
</dbReference>
<evidence type="ECO:0000256" key="11">
    <source>
        <dbReference type="ARBA" id="ARBA00023133"/>
    </source>
</evidence>
<dbReference type="EMBL" id="BAABKN010000014">
    <property type="protein sequence ID" value="GAA4736737.1"/>
    <property type="molecule type" value="Genomic_DNA"/>
</dbReference>
<evidence type="ECO:0000256" key="7">
    <source>
        <dbReference type="ARBA" id="ARBA00019046"/>
    </source>
</evidence>
<dbReference type="Gene3D" id="3.50.50.60">
    <property type="entry name" value="FAD/NAD(P)-binding domain"/>
    <property type="match status" value="1"/>
</dbReference>
<evidence type="ECO:0000256" key="9">
    <source>
        <dbReference type="ARBA" id="ARBA00022827"/>
    </source>
</evidence>
<protein>
    <recommendedName>
        <fullName evidence="7 12">Coproporphyrinogen III oxidase</fullName>
        <ecNumber evidence="6 12">1.3.3.15</ecNumber>
    </recommendedName>
</protein>
<keyword evidence="8 12" id="KW-0285">Flavoprotein</keyword>
<dbReference type="NCBIfam" id="TIGR00562">
    <property type="entry name" value="proto_IX_ox"/>
    <property type="match status" value="1"/>
</dbReference>
<name>A0ABP8YSW2_9ACTN</name>
<comment type="catalytic activity">
    <reaction evidence="1">
        <text>coproporphyrinogen III + 3 O2 = coproporphyrin III + 3 H2O2</text>
        <dbReference type="Rhea" id="RHEA:43436"/>
        <dbReference type="ChEBI" id="CHEBI:15379"/>
        <dbReference type="ChEBI" id="CHEBI:16240"/>
        <dbReference type="ChEBI" id="CHEBI:57309"/>
        <dbReference type="ChEBI" id="CHEBI:131725"/>
        <dbReference type="EC" id="1.3.3.15"/>
    </reaction>
    <physiologicalReaction direction="left-to-right" evidence="1">
        <dbReference type="Rhea" id="RHEA:43437"/>
    </physiologicalReaction>
</comment>
<proteinExistence type="inferred from homology"/>
<dbReference type="Pfam" id="PF01593">
    <property type="entry name" value="Amino_oxidase"/>
    <property type="match status" value="1"/>
</dbReference>
<evidence type="ECO:0000313" key="14">
    <source>
        <dbReference type="EMBL" id="GAA4736737.1"/>
    </source>
</evidence>
<dbReference type="Gene3D" id="1.10.3110.10">
    <property type="entry name" value="protoporphyrinogen ix oxidase, domain 3"/>
    <property type="match status" value="1"/>
</dbReference>
<dbReference type="InterPro" id="IPR004572">
    <property type="entry name" value="Protoporphyrinogen_oxidase"/>
</dbReference>
<evidence type="ECO:0000256" key="4">
    <source>
        <dbReference type="ARBA" id="ARBA00004744"/>
    </source>
</evidence>
<dbReference type="InterPro" id="IPR036188">
    <property type="entry name" value="FAD/NAD-bd_sf"/>
</dbReference>
<dbReference type="SUPFAM" id="SSF51905">
    <property type="entry name" value="FAD/NAD(P)-binding domain"/>
    <property type="match status" value="1"/>
</dbReference>
<evidence type="ECO:0000259" key="13">
    <source>
        <dbReference type="Pfam" id="PF01593"/>
    </source>
</evidence>
<evidence type="ECO:0000256" key="8">
    <source>
        <dbReference type="ARBA" id="ARBA00022630"/>
    </source>
</evidence>
<gene>
    <name evidence="14" type="primary">hemG</name>
    <name evidence="14" type="ORF">GCM10023350_20740</name>
</gene>
<evidence type="ECO:0000256" key="5">
    <source>
        <dbReference type="ARBA" id="ARBA00008310"/>
    </source>
</evidence>
<dbReference type="Gene3D" id="3.90.660.20">
    <property type="entry name" value="Protoporphyrinogen oxidase, mitochondrial, domain 2"/>
    <property type="match status" value="1"/>
</dbReference>
<comment type="pathway">
    <text evidence="4 12">Porphyrin-containing compound metabolism; protoheme biosynthesis.</text>
</comment>
<dbReference type="PANTHER" id="PTHR42923:SF3">
    <property type="entry name" value="PROTOPORPHYRINOGEN OXIDASE"/>
    <property type="match status" value="1"/>
</dbReference>
<evidence type="ECO:0000256" key="1">
    <source>
        <dbReference type="ARBA" id="ARBA00001755"/>
    </source>
</evidence>
<dbReference type="EC" id="1.3.3.15" evidence="6 12"/>
<comment type="similarity">
    <text evidence="5 12">Belongs to the protoporphyrinogen/coproporphyrinogen oxidase family. Coproporphyrinogen III oxidase subfamily.</text>
</comment>
<accession>A0ABP8YSW2</accession>
<keyword evidence="11 12" id="KW-0350">Heme biosynthesis</keyword>
<keyword evidence="9 12" id="KW-0274">FAD</keyword>